<evidence type="ECO:0000256" key="5">
    <source>
        <dbReference type="ARBA" id="ARBA00023163"/>
    </source>
</evidence>
<feature type="domain" description="HTH myb-type" evidence="9">
    <location>
        <begin position="9"/>
        <end position="68"/>
    </location>
</feature>
<reference evidence="10 11" key="1">
    <citation type="submission" date="2024-03" db="EMBL/GenBank/DDBJ databases">
        <authorList>
            <person name="Martinez-Hernandez J."/>
        </authorList>
    </citation>
    <scope>NUCLEOTIDE SEQUENCE [LARGE SCALE GENOMIC DNA]</scope>
</reference>
<evidence type="ECO:0000256" key="4">
    <source>
        <dbReference type="ARBA" id="ARBA00023125"/>
    </source>
</evidence>
<name>A0AAV1XQ59_LUPLU</name>
<evidence type="ECO:0000259" key="8">
    <source>
        <dbReference type="PROSITE" id="PS50090"/>
    </source>
</evidence>
<accession>A0AAV1XQ59</accession>
<organism evidence="10 11">
    <name type="scientific">Lupinus luteus</name>
    <name type="common">European yellow lupine</name>
    <dbReference type="NCBI Taxonomy" id="3873"/>
    <lineage>
        <taxon>Eukaryota</taxon>
        <taxon>Viridiplantae</taxon>
        <taxon>Streptophyta</taxon>
        <taxon>Embryophyta</taxon>
        <taxon>Tracheophyta</taxon>
        <taxon>Spermatophyta</taxon>
        <taxon>Magnoliopsida</taxon>
        <taxon>eudicotyledons</taxon>
        <taxon>Gunneridae</taxon>
        <taxon>Pentapetalae</taxon>
        <taxon>rosids</taxon>
        <taxon>fabids</taxon>
        <taxon>Fabales</taxon>
        <taxon>Fabaceae</taxon>
        <taxon>Papilionoideae</taxon>
        <taxon>50 kb inversion clade</taxon>
        <taxon>genistoids sensu lato</taxon>
        <taxon>core genistoids</taxon>
        <taxon>Genisteae</taxon>
        <taxon>Lupinus</taxon>
    </lineage>
</organism>
<evidence type="ECO:0000313" key="10">
    <source>
        <dbReference type="EMBL" id="CAL0323714.1"/>
    </source>
</evidence>
<evidence type="ECO:0000259" key="9">
    <source>
        <dbReference type="PROSITE" id="PS51294"/>
    </source>
</evidence>
<evidence type="ECO:0000256" key="7">
    <source>
        <dbReference type="SAM" id="MobiDB-lite"/>
    </source>
</evidence>
<dbReference type="SUPFAM" id="SSF46689">
    <property type="entry name" value="Homeodomain-like"/>
    <property type="match status" value="1"/>
</dbReference>
<keyword evidence="3" id="KW-0805">Transcription regulation</keyword>
<evidence type="ECO:0000256" key="3">
    <source>
        <dbReference type="ARBA" id="ARBA00023015"/>
    </source>
</evidence>
<dbReference type="Gene3D" id="1.10.10.60">
    <property type="entry name" value="Homeodomain-like"/>
    <property type="match status" value="1"/>
</dbReference>
<dbReference type="InterPro" id="IPR017930">
    <property type="entry name" value="Myb_dom"/>
</dbReference>
<evidence type="ECO:0000313" key="11">
    <source>
        <dbReference type="Proteomes" id="UP001497480"/>
    </source>
</evidence>
<keyword evidence="6" id="KW-0539">Nucleus</keyword>
<feature type="domain" description="Myb-like" evidence="8">
    <location>
        <begin position="9"/>
        <end position="64"/>
    </location>
</feature>
<proteinExistence type="predicted"/>
<evidence type="ECO:0000256" key="2">
    <source>
        <dbReference type="ARBA" id="ARBA00022737"/>
    </source>
</evidence>
<dbReference type="GO" id="GO:0003677">
    <property type="term" value="F:DNA binding"/>
    <property type="evidence" value="ECO:0007669"/>
    <property type="project" value="UniProtKB-KW"/>
</dbReference>
<evidence type="ECO:0000256" key="6">
    <source>
        <dbReference type="ARBA" id="ARBA00023242"/>
    </source>
</evidence>
<feature type="region of interest" description="Disordered" evidence="7">
    <location>
        <begin position="72"/>
        <end position="111"/>
    </location>
</feature>
<keyword evidence="4" id="KW-0238">DNA-binding</keyword>
<dbReference type="GO" id="GO:0005634">
    <property type="term" value="C:nucleus"/>
    <property type="evidence" value="ECO:0007669"/>
    <property type="project" value="UniProtKB-SubCell"/>
</dbReference>
<keyword evidence="2" id="KW-0677">Repeat</keyword>
<dbReference type="PROSITE" id="PS50090">
    <property type="entry name" value="MYB_LIKE"/>
    <property type="match status" value="1"/>
</dbReference>
<protein>
    <submittedName>
        <fullName evidence="10">Uncharacterized protein</fullName>
    </submittedName>
</protein>
<dbReference type="SMART" id="SM00717">
    <property type="entry name" value="SANT"/>
    <property type="match status" value="1"/>
</dbReference>
<comment type="caution">
    <text evidence="10">The sequence shown here is derived from an EMBL/GenBank/DDBJ whole genome shotgun (WGS) entry which is preliminary data.</text>
</comment>
<dbReference type="EMBL" id="CAXHTB010000017">
    <property type="protein sequence ID" value="CAL0323714.1"/>
    <property type="molecule type" value="Genomic_DNA"/>
</dbReference>
<sequence length="322" mass="36661">MGRAPCCDKSNVKKGPWSPEEDAKLKYYIEKHGTGSNWVTLPQKIAQLPGRTDNDIKNYWNTRLKKKLLWKHHKEQKQQALSNGGNNSVVKKESNRDGSGSDSLSFAPENSAHHEQLHKWQQIPMLPLQPLTPYTNQSPSFNNEDSIKKKFSRLGGKFSDDNYYPTLDGLLNYHEFSNGIYKEQIHIVSSSACISNININNNEVQYSQTDQYGFDLVQGQGSTFTSSIEEVVSTTKTNYPQRLDWLEFYYGEDIINHKIMGSSSTTCSQSSKCGETNTQIYHHPLVSSNAQVQGQIQETHKNVFCKSLATWECNNDPFSWFD</sequence>
<dbReference type="InterPro" id="IPR009057">
    <property type="entry name" value="Homeodomain-like_sf"/>
</dbReference>
<dbReference type="InterPro" id="IPR001005">
    <property type="entry name" value="SANT/Myb"/>
</dbReference>
<gene>
    <name evidence="10" type="ORF">LLUT_LOCUS24774</name>
</gene>
<comment type="subcellular location">
    <subcellularLocation>
        <location evidence="1">Nucleus</location>
    </subcellularLocation>
</comment>
<dbReference type="Proteomes" id="UP001497480">
    <property type="component" value="Unassembled WGS sequence"/>
</dbReference>
<dbReference type="PANTHER" id="PTHR48000">
    <property type="entry name" value="OS09G0431300 PROTEIN"/>
    <property type="match status" value="1"/>
</dbReference>
<dbReference type="CDD" id="cd00167">
    <property type="entry name" value="SANT"/>
    <property type="match status" value="1"/>
</dbReference>
<dbReference type="AlphaFoldDB" id="A0AAV1XQ59"/>
<dbReference type="PROSITE" id="PS51294">
    <property type="entry name" value="HTH_MYB"/>
    <property type="match status" value="1"/>
</dbReference>
<keyword evidence="5" id="KW-0804">Transcription</keyword>
<feature type="compositionally biased region" description="Polar residues" evidence="7">
    <location>
        <begin position="80"/>
        <end position="89"/>
    </location>
</feature>
<keyword evidence="11" id="KW-1185">Reference proteome</keyword>
<dbReference type="PANTHER" id="PTHR48000:SF67">
    <property type="entry name" value="MYB-LIKE DNA-BINDING DOMAIN CONTAINING PROTEIN, EXPRESSED"/>
    <property type="match status" value="1"/>
</dbReference>
<dbReference type="Pfam" id="PF00249">
    <property type="entry name" value="Myb_DNA-binding"/>
    <property type="match status" value="1"/>
</dbReference>
<evidence type="ECO:0000256" key="1">
    <source>
        <dbReference type="ARBA" id="ARBA00004123"/>
    </source>
</evidence>